<evidence type="ECO:0000256" key="6">
    <source>
        <dbReference type="ARBA" id="ARBA00035043"/>
    </source>
</evidence>
<dbReference type="Pfam" id="PF00226">
    <property type="entry name" value="DnaJ"/>
    <property type="match status" value="1"/>
</dbReference>
<dbReference type="GO" id="GO:0016671">
    <property type="term" value="F:oxidoreductase activity, acting on a sulfur group of donors, disulfide as acceptor"/>
    <property type="evidence" value="ECO:0007669"/>
    <property type="project" value="TreeGrafter"/>
</dbReference>
<dbReference type="InterPro" id="IPR018253">
    <property type="entry name" value="DnaJ_domain_CS"/>
</dbReference>
<evidence type="ECO:0000256" key="1">
    <source>
        <dbReference type="ARBA" id="ARBA00004163"/>
    </source>
</evidence>
<dbReference type="PRINTS" id="PR00625">
    <property type="entry name" value="JDOMAIN"/>
</dbReference>
<dbReference type="PANTHER" id="PTHR44340">
    <property type="entry name" value="DNAJ HOMOLOG SUBFAMILY C MEMBER 10"/>
    <property type="match status" value="1"/>
</dbReference>
<evidence type="ECO:0000313" key="10">
    <source>
        <dbReference type="Proteomes" id="UP000625711"/>
    </source>
</evidence>
<dbReference type="CDD" id="cd02961">
    <property type="entry name" value="PDI_a_family"/>
    <property type="match status" value="1"/>
</dbReference>
<dbReference type="AlphaFoldDB" id="A0A834MCI6"/>
<evidence type="ECO:0000256" key="4">
    <source>
        <dbReference type="ARBA" id="ARBA00023006"/>
    </source>
</evidence>
<feature type="domain" description="Thioredoxin" evidence="8">
    <location>
        <begin position="664"/>
        <end position="779"/>
    </location>
</feature>
<keyword evidence="10" id="KW-1185">Reference proteome</keyword>
<dbReference type="GO" id="GO:0006914">
    <property type="term" value="P:autophagy"/>
    <property type="evidence" value="ECO:0007669"/>
    <property type="project" value="UniProtKB-KW"/>
</dbReference>
<sequence>MCGSVLRKRSRYHKHQKLSILCLISLTLFSKVNLEEIKDYYKLLGIPRDATGKEIRKAFKSLALKLHPDKNKESADAEEKFVKVAHAYEILKDPISRKQYDLDGEDWKEKRQNYHSYSYYRDHFGIYDDDPLILTLSKDDYDVNVLDPNQAWFVNFYSPHCHHCHDLAPVWRKLAEELEGIIRVAAVNCEEDYVLCYQLSIEAYPSLLFYEKETHYFDPERYRGSKTLEALKQYALSKVSVDIKSITSENWQEMKMQQLLLLICEKESSDCLETEEIKKIAATLEGLLPVGVITDIEFGKNILNTNETHPIVFWQLEDKKIPKTHIIRGADRKEILDTILNILPHPPTLNEKQFHDLRTKLRLGFDKPWLICFYLGTATDLKLELKRLPTIIPNINIGLIHCGKSSSLCSALHIVRYPTWGVIKSGGAFELHQGRDALHEVAAFARDSAKSTNLHALSPADFHNIKRDSSPWFIDWFAPWCPPCKKLTPELRKASQHFTSDVVQFGTIDCTLHRQLCSEERISSYPSMVLYNGSVIHKFHGTPTESAIVAFIQDAMNPVVLELDDSNFSRLTRKSAKELWIVDFFAPWCRACQLMETEYKNFAKSMKQFSEVIIAKVDCEANGDICSGQHITAYPTIRLYPLGSKGLSTVAIYNGHRTTLALKQWVLSMLPSRVEVLDEQGFRDQILSKKYYLPWLVDFYAPWCGHCVHFEPDFRLVARRLDRKVRSAKIDCEANRVFCGHQRVSAYPTVRLYLSPDNYVNLESKNPTDISNKVKEILQDSKQNEIHDEL</sequence>
<evidence type="ECO:0000259" key="8">
    <source>
        <dbReference type="PROSITE" id="PS51352"/>
    </source>
</evidence>
<accession>A0A834MCI6</accession>
<dbReference type="OrthoDB" id="5810603at2759"/>
<dbReference type="PROSITE" id="PS00194">
    <property type="entry name" value="THIOREDOXIN_1"/>
    <property type="match status" value="1"/>
</dbReference>
<dbReference type="InterPro" id="IPR036249">
    <property type="entry name" value="Thioredoxin-like_sf"/>
</dbReference>
<gene>
    <name evidence="9" type="ORF">GWI33_008050</name>
</gene>
<evidence type="ECO:0000259" key="7">
    <source>
        <dbReference type="PROSITE" id="PS50076"/>
    </source>
</evidence>
<dbReference type="GO" id="GO:0005788">
    <property type="term" value="C:endoplasmic reticulum lumen"/>
    <property type="evidence" value="ECO:0007669"/>
    <property type="project" value="TreeGrafter"/>
</dbReference>
<protein>
    <recommendedName>
        <fullName evidence="2">DnaJ homolog subfamily C member 10</fullName>
    </recommendedName>
    <alternativeName>
        <fullName evidence="3">DnaJ homolog subfamily C member 16</fullName>
    </alternativeName>
    <alternativeName>
        <fullName evidence="6">Endoplasmic reticulum DNA J domain-containing protein 8</fullName>
    </alternativeName>
</protein>
<dbReference type="SUPFAM" id="SSF52833">
    <property type="entry name" value="Thioredoxin-like"/>
    <property type="match status" value="5"/>
</dbReference>
<proteinExistence type="predicted"/>
<dbReference type="InterPro" id="IPR017937">
    <property type="entry name" value="Thioredoxin_CS"/>
</dbReference>
<dbReference type="Gene3D" id="1.10.287.110">
    <property type="entry name" value="DnaJ domain"/>
    <property type="match status" value="1"/>
</dbReference>
<feature type="domain" description="J" evidence="7">
    <location>
        <begin position="39"/>
        <end position="104"/>
    </location>
</feature>
<comment type="caution">
    <text evidence="9">The sequence shown here is derived from an EMBL/GenBank/DDBJ whole genome shotgun (WGS) entry which is preliminary data.</text>
</comment>
<dbReference type="GO" id="GO:0005789">
    <property type="term" value="C:endoplasmic reticulum membrane"/>
    <property type="evidence" value="ECO:0007669"/>
    <property type="project" value="UniProtKB-SubCell"/>
</dbReference>
<dbReference type="SUPFAM" id="SSF46565">
    <property type="entry name" value="Chaperone J-domain"/>
    <property type="match status" value="1"/>
</dbReference>
<dbReference type="InterPro" id="IPR001623">
    <property type="entry name" value="DnaJ_domain"/>
</dbReference>
<name>A0A834MCI6_RHYFE</name>
<dbReference type="GO" id="GO:0015035">
    <property type="term" value="F:protein-disulfide reductase activity"/>
    <property type="evidence" value="ECO:0007669"/>
    <property type="project" value="TreeGrafter"/>
</dbReference>
<feature type="domain" description="Thioredoxin" evidence="8">
    <location>
        <begin position="87"/>
        <end position="241"/>
    </location>
</feature>
<dbReference type="FunFam" id="3.40.30.10:FF:000087">
    <property type="entry name" value="DnaJ homolog subfamily C member 10"/>
    <property type="match status" value="1"/>
</dbReference>
<dbReference type="PANTHER" id="PTHR44340:SF1">
    <property type="entry name" value="DNAJ HOMOLOG SUBFAMILY C MEMBER 10"/>
    <property type="match status" value="1"/>
</dbReference>
<dbReference type="PROSITE" id="PS51352">
    <property type="entry name" value="THIOREDOXIN_2"/>
    <property type="match status" value="3"/>
</dbReference>
<dbReference type="GO" id="GO:0036498">
    <property type="term" value="P:IRE1-mediated unfolded protein response"/>
    <property type="evidence" value="ECO:0007669"/>
    <property type="project" value="TreeGrafter"/>
</dbReference>
<evidence type="ECO:0000256" key="3">
    <source>
        <dbReference type="ARBA" id="ARBA00020921"/>
    </source>
</evidence>
<evidence type="ECO:0000313" key="9">
    <source>
        <dbReference type="EMBL" id="KAF7278743.1"/>
    </source>
</evidence>
<dbReference type="InterPro" id="IPR036869">
    <property type="entry name" value="J_dom_sf"/>
</dbReference>
<evidence type="ECO:0000256" key="2">
    <source>
        <dbReference type="ARBA" id="ARBA00020920"/>
    </source>
</evidence>
<keyword evidence="4" id="KW-0072">Autophagy</keyword>
<comment type="subcellular location">
    <subcellularLocation>
        <location evidence="1">Endoplasmic reticulum membrane</location>
        <topology evidence="1">Single-pass type IV membrane protein</topology>
    </subcellularLocation>
</comment>
<organism evidence="9 10">
    <name type="scientific">Rhynchophorus ferrugineus</name>
    <name type="common">Red palm weevil</name>
    <name type="synonym">Curculio ferrugineus</name>
    <dbReference type="NCBI Taxonomy" id="354439"/>
    <lineage>
        <taxon>Eukaryota</taxon>
        <taxon>Metazoa</taxon>
        <taxon>Ecdysozoa</taxon>
        <taxon>Arthropoda</taxon>
        <taxon>Hexapoda</taxon>
        <taxon>Insecta</taxon>
        <taxon>Pterygota</taxon>
        <taxon>Neoptera</taxon>
        <taxon>Endopterygota</taxon>
        <taxon>Coleoptera</taxon>
        <taxon>Polyphaga</taxon>
        <taxon>Cucujiformia</taxon>
        <taxon>Curculionidae</taxon>
        <taxon>Dryophthorinae</taxon>
        <taxon>Rhynchophorus</taxon>
    </lineage>
</organism>
<dbReference type="SMART" id="SM00271">
    <property type="entry name" value="DnaJ"/>
    <property type="match status" value="1"/>
</dbReference>
<dbReference type="FunFam" id="3.40.30.10:FF:000135">
    <property type="entry name" value="DnaJ homolog subfamily C member 10"/>
    <property type="match status" value="1"/>
</dbReference>
<reference evidence="9" key="1">
    <citation type="submission" date="2020-08" db="EMBL/GenBank/DDBJ databases">
        <title>Genome sequencing and assembly of the red palm weevil Rhynchophorus ferrugineus.</title>
        <authorList>
            <person name="Dias G.B."/>
            <person name="Bergman C.M."/>
            <person name="Manee M."/>
        </authorList>
    </citation>
    <scope>NUCLEOTIDE SEQUENCE</scope>
    <source>
        <strain evidence="9">AA-2017</strain>
        <tissue evidence="9">Whole larva</tissue>
    </source>
</reference>
<dbReference type="GO" id="GO:0051787">
    <property type="term" value="F:misfolded protein binding"/>
    <property type="evidence" value="ECO:0007669"/>
    <property type="project" value="TreeGrafter"/>
</dbReference>
<dbReference type="CDD" id="cd06257">
    <property type="entry name" value="DnaJ"/>
    <property type="match status" value="1"/>
</dbReference>
<dbReference type="PROSITE" id="PS50076">
    <property type="entry name" value="DNAJ_2"/>
    <property type="match status" value="1"/>
</dbReference>
<dbReference type="InterPro" id="IPR052460">
    <property type="entry name" value="ER_disulfide_reductase"/>
</dbReference>
<feature type="domain" description="Thioredoxin" evidence="8">
    <location>
        <begin position="443"/>
        <end position="557"/>
    </location>
</feature>
<dbReference type="Proteomes" id="UP000625711">
    <property type="component" value="Unassembled WGS sequence"/>
</dbReference>
<dbReference type="InterPro" id="IPR013766">
    <property type="entry name" value="Thioredoxin_domain"/>
</dbReference>
<dbReference type="PROSITE" id="PS00636">
    <property type="entry name" value="DNAJ_1"/>
    <property type="match status" value="1"/>
</dbReference>
<evidence type="ECO:0000256" key="5">
    <source>
        <dbReference type="ARBA" id="ARBA00035002"/>
    </source>
</evidence>
<dbReference type="Pfam" id="PF00085">
    <property type="entry name" value="Thioredoxin"/>
    <property type="match status" value="4"/>
</dbReference>
<dbReference type="Gene3D" id="3.40.30.10">
    <property type="entry name" value="Glutaredoxin"/>
    <property type="match status" value="5"/>
</dbReference>
<dbReference type="EMBL" id="JAACXV010000389">
    <property type="protein sequence ID" value="KAF7278743.1"/>
    <property type="molecule type" value="Genomic_DNA"/>
</dbReference>
<comment type="function">
    <text evidence="5">Plays an important role in regulating the size of autophagosomes during the formation process.</text>
</comment>